<feature type="compositionally biased region" description="Basic residues" evidence="1">
    <location>
        <begin position="282"/>
        <end position="297"/>
    </location>
</feature>
<reference evidence="2" key="1">
    <citation type="journal article" date="2023" name="Mol. Biol. Evol.">
        <title>Third-Generation Sequencing Reveals the Adaptive Role of the Epigenome in Three Deep-Sea Polychaetes.</title>
        <authorList>
            <person name="Perez M."/>
            <person name="Aroh O."/>
            <person name="Sun Y."/>
            <person name="Lan Y."/>
            <person name="Juniper S.K."/>
            <person name="Young C.R."/>
            <person name="Angers B."/>
            <person name="Qian P.Y."/>
        </authorList>
    </citation>
    <scope>NUCLEOTIDE SEQUENCE</scope>
    <source>
        <strain evidence="2">P08H-3</strain>
    </source>
</reference>
<keyword evidence="3" id="KW-1185">Reference proteome</keyword>
<dbReference type="AlphaFoldDB" id="A0AAD9MSN7"/>
<dbReference type="InterPro" id="IPR028027">
    <property type="entry name" value="SPMAP1"/>
</dbReference>
<feature type="region of interest" description="Disordered" evidence="1">
    <location>
        <begin position="240"/>
        <end position="303"/>
    </location>
</feature>
<proteinExistence type="predicted"/>
<dbReference type="EMBL" id="JAODUP010000962">
    <property type="protein sequence ID" value="KAK2142391.1"/>
    <property type="molecule type" value="Genomic_DNA"/>
</dbReference>
<sequence length="354" mass="40865">MTTVTGSYVSPLAHQGFRKSVVIPKKDFINDAIKTATHCYPRRLPVIPTYKATGSRQSRKYFESKLVQDIIKLTLDTKIERISDSCQVLLLFQKFVVKSGGSPVNKLSGRRRCAPSPTPEAAQSMERKFINDAVVADRQRTRYIDTLLPKYDASQDRYCADYFSKPFIRVQLKQKKFREFPVTTWRTRPFTPLLPKVHRKDLSELTYGVQKPRVIRESYNLAQYDRMLYQKPKRYGSVSDLESTYLGKSPRDSNARNNLRASESNLSRSKLGQAQSYSNVSRTRKPNVNKQSYRHLVKPTPPVEKLRQREKRFVNDAIRSEKLRTKYKDMIPPYDATDDRHTATGNIEPVDGST</sequence>
<dbReference type="PANTHER" id="PTHR34221">
    <property type="entry name" value="HYPOTHETICAL PROTEIN LOC691189"/>
    <property type="match status" value="1"/>
</dbReference>
<evidence type="ECO:0000256" key="1">
    <source>
        <dbReference type="SAM" id="MobiDB-lite"/>
    </source>
</evidence>
<dbReference type="PANTHER" id="PTHR34221:SF1">
    <property type="match status" value="1"/>
</dbReference>
<gene>
    <name evidence="2" type="ORF">LSH36_962g00011</name>
</gene>
<feature type="compositionally biased region" description="Polar residues" evidence="1">
    <location>
        <begin position="255"/>
        <end position="281"/>
    </location>
</feature>
<accession>A0AAD9MSN7</accession>
<feature type="region of interest" description="Disordered" evidence="1">
    <location>
        <begin position="331"/>
        <end position="354"/>
    </location>
</feature>
<dbReference type="Proteomes" id="UP001208570">
    <property type="component" value="Unassembled WGS sequence"/>
</dbReference>
<name>A0AAD9MSN7_9ANNE</name>
<protein>
    <submittedName>
        <fullName evidence="2">Uncharacterized protein</fullName>
    </submittedName>
</protein>
<comment type="caution">
    <text evidence="2">The sequence shown here is derived from an EMBL/GenBank/DDBJ whole genome shotgun (WGS) entry which is preliminary data.</text>
</comment>
<evidence type="ECO:0000313" key="3">
    <source>
        <dbReference type="Proteomes" id="UP001208570"/>
    </source>
</evidence>
<organism evidence="2 3">
    <name type="scientific">Paralvinella palmiformis</name>
    <dbReference type="NCBI Taxonomy" id="53620"/>
    <lineage>
        <taxon>Eukaryota</taxon>
        <taxon>Metazoa</taxon>
        <taxon>Spiralia</taxon>
        <taxon>Lophotrochozoa</taxon>
        <taxon>Annelida</taxon>
        <taxon>Polychaeta</taxon>
        <taxon>Sedentaria</taxon>
        <taxon>Canalipalpata</taxon>
        <taxon>Terebellida</taxon>
        <taxon>Terebelliformia</taxon>
        <taxon>Alvinellidae</taxon>
        <taxon>Paralvinella</taxon>
    </lineage>
</organism>
<evidence type="ECO:0000313" key="2">
    <source>
        <dbReference type="EMBL" id="KAK2142391.1"/>
    </source>
</evidence>